<sequence length="402" mass="42793">PGLYITGLGEQYPKHKWTQDDYDREKHPLTKASVQKLLAINRLTGIKTRSSVHPPSYFLTESIENPPTIDHYGRVYKQHGIPLAIGACRKALLDAGLRPEDVTHIVAVTCTTSSNAGFDLYVAQALGLPSSIDRVLLHGVGCAGGLSAVRTAANIAAGATSRGKPARVLVFAIELCTIFLTAELARACDEKQAEADLSIGSTIFSDGAGALVLCNDIARQEDAAGGERGDAGKTVYELLDWGNDVLDKSLGEMSFEVDPHGFKLTLSKLVPAKAIAAIQPIFSRLRHSFTSTSPSPSSTSSPTSCQASPSPSPSPPPLLPSDCDWALHPGGITILKGAQSALQLTPHHLRASWDVYQNHGNSSSATVLVVLNRLRRMGEGRKDVAAVSFGPGLSVEMVTMRR</sequence>
<dbReference type="SUPFAM" id="SSF53901">
    <property type="entry name" value="Thiolase-like"/>
    <property type="match status" value="2"/>
</dbReference>
<dbReference type="InterPro" id="IPR001099">
    <property type="entry name" value="Chalcone/stilbene_synt_N"/>
</dbReference>
<gene>
    <name evidence="7" type="ORF">BDV96DRAFT_453651</name>
</gene>
<name>A0A6A5YEE4_9PLEO</name>
<keyword evidence="8" id="KW-1185">Reference proteome</keyword>
<evidence type="ECO:0000313" key="8">
    <source>
        <dbReference type="Proteomes" id="UP000799770"/>
    </source>
</evidence>
<dbReference type="PANTHER" id="PTHR11877">
    <property type="entry name" value="HYDROXYMETHYLGLUTARYL-COA SYNTHASE"/>
    <property type="match status" value="1"/>
</dbReference>
<evidence type="ECO:0000256" key="1">
    <source>
        <dbReference type="ARBA" id="ARBA00005531"/>
    </source>
</evidence>
<dbReference type="Proteomes" id="UP000799770">
    <property type="component" value="Unassembled WGS sequence"/>
</dbReference>
<dbReference type="EMBL" id="ML977381">
    <property type="protein sequence ID" value="KAF2105435.1"/>
    <property type="molecule type" value="Genomic_DNA"/>
</dbReference>
<evidence type="ECO:0000256" key="4">
    <source>
        <dbReference type="SAM" id="MobiDB-lite"/>
    </source>
</evidence>
<keyword evidence="2 3" id="KW-0808">Transferase</keyword>
<dbReference type="OrthoDB" id="329835at2759"/>
<dbReference type="PANTHER" id="PTHR11877:SF46">
    <property type="entry name" value="TYPE III POLYKETIDE SYNTHASE A"/>
    <property type="match status" value="1"/>
</dbReference>
<feature type="compositionally biased region" description="Pro residues" evidence="4">
    <location>
        <begin position="310"/>
        <end position="319"/>
    </location>
</feature>
<organism evidence="7 8">
    <name type="scientific">Lophiotrema nucula</name>
    <dbReference type="NCBI Taxonomy" id="690887"/>
    <lineage>
        <taxon>Eukaryota</taxon>
        <taxon>Fungi</taxon>
        <taxon>Dikarya</taxon>
        <taxon>Ascomycota</taxon>
        <taxon>Pezizomycotina</taxon>
        <taxon>Dothideomycetes</taxon>
        <taxon>Pleosporomycetidae</taxon>
        <taxon>Pleosporales</taxon>
        <taxon>Lophiotremataceae</taxon>
        <taxon>Lophiotrema</taxon>
    </lineage>
</organism>
<dbReference type="GO" id="GO:0016747">
    <property type="term" value="F:acyltransferase activity, transferring groups other than amino-acyl groups"/>
    <property type="evidence" value="ECO:0007669"/>
    <property type="project" value="InterPro"/>
</dbReference>
<dbReference type="Gene3D" id="3.40.47.10">
    <property type="match status" value="2"/>
</dbReference>
<dbReference type="Pfam" id="PF02797">
    <property type="entry name" value="Chal_sti_synt_C"/>
    <property type="match status" value="1"/>
</dbReference>
<accession>A0A6A5YEE4</accession>
<feature type="region of interest" description="Disordered" evidence="4">
    <location>
        <begin position="289"/>
        <end position="320"/>
    </location>
</feature>
<feature type="compositionally biased region" description="Low complexity" evidence="4">
    <location>
        <begin position="289"/>
        <end position="309"/>
    </location>
</feature>
<evidence type="ECO:0000256" key="3">
    <source>
        <dbReference type="RuleBase" id="RU003633"/>
    </source>
</evidence>
<feature type="non-terminal residue" evidence="7">
    <location>
        <position position="402"/>
    </location>
</feature>
<evidence type="ECO:0000259" key="6">
    <source>
        <dbReference type="Pfam" id="PF02797"/>
    </source>
</evidence>
<protein>
    <submittedName>
        <fullName evidence="7">Chalcone synthase B</fullName>
    </submittedName>
</protein>
<feature type="non-terminal residue" evidence="7">
    <location>
        <position position="1"/>
    </location>
</feature>
<dbReference type="PIRSF" id="PIRSF000451">
    <property type="entry name" value="PKS_III"/>
    <property type="match status" value="1"/>
</dbReference>
<feature type="domain" description="Chalcone/stilbene synthase N-terminal" evidence="5">
    <location>
        <begin position="64"/>
        <end position="215"/>
    </location>
</feature>
<dbReference type="InterPro" id="IPR012328">
    <property type="entry name" value="Chalcone/stilbene_synt_C"/>
</dbReference>
<dbReference type="InterPro" id="IPR016039">
    <property type="entry name" value="Thiolase-like"/>
</dbReference>
<keyword evidence="3" id="KW-0012">Acyltransferase</keyword>
<evidence type="ECO:0000313" key="7">
    <source>
        <dbReference type="EMBL" id="KAF2105435.1"/>
    </source>
</evidence>
<dbReference type="InterPro" id="IPR011141">
    <property type="entry name" value="Polyketide_synthase_type-III"/>
</dbReference>
<dbReference type="GO" id="GO:0030639">
    <property type="term" value="P:polyketide biosynthetic process"/>
    <property type="evidence" value="ECO:0007669"/>
    <property type="project" value="TreeGrafter"/>
</dbReference>
<evidence type="ECO:0000256" key="2">
    <source>
        <dbReference type="ARBA" id="ARBA00022679"/>
    </source>
</evidence>
<comment type="similarity">
    <text evidence="1 3">Belongs to the thiolase-like superfamily. Chalcone/stilbene synthases family.</text>
</comment>
<dbReference type="AlphaFoldDB" id="A0A6A5YEE4"/>
<proteinExistence type="inferred from homology"/>
<evidence type="ECO:0000259" key="5">
    <source>
        <dbReference type="Pfam" id="PF00195"/>
    </source>
</evidence>
<reference evidence="7" key="1">
    <citation type="journal article" date="2020" name="Stud. Mycol.">
        <title>101 Dothideomycetes genomes: a test case for predicting lifestyles and emergence of pathogens.</title>
        <authorList>
            <person name="Haridas S."/>
            <person name="Albert R."/>
            <person name="Binder M."/>
            <person name="Bloem J."/>
            <person name="Labutti K."/>
            <person name="Salamov A."/>
            <person name="Andreopoulos B."/>
            <person name="Baker S."/>
            <person name="Barry K."/>
            <person name="Bills G."/>
            <person name="Bluhm B."/>
            <person name="Cannon C."/>
            <person name="Castanera R."/>
            <person name="Culley D."/>
            <person name="Daum C."/>
            <person name="Ezra D."/>
            <person name="Gonzalez J."/>
            <person name="Henrissat B."/>
            <person name="Kuo A."/>
            <person name="Liang C."/>
            <person name="Lipzen A."/>
            <person name="Lutzoni F."/>
            <person name="Magnuson J."/>
            <person name="Mondo S."/>
            <person name="Nolan M."/>
            <person name="Ohm R."/>
            <person name="Pangilinan J."/>
            <person name="Park H.-J."/>
            <person name="Ramirez L."/>
            <person name="Alfaro M."/>
            <person name="Sun H."/>
            <person name="Tritt A."/>
            <person name="Yoshinaga Y."/>
            <person name="Zwiers L.-H."/>
            <person name="Turgeon B."/>
            <person name="Goodwin S."/>
            <person name="Spatafora J."/>
            <person name="Crous P."/>
            <person name="Grigoriev I."/>
        </authorList>
    </citation>
    <scope>NUCLEOTIDE SEQUENCE</scope>
    <source>
        <strain evidence="7">CBS 627.86</strain>
    </source>
</reference>
<feature type="domain" description="Chalcone/stilbene synthase C-terminal" evidence="6">
    <location>
        <begin position="324"/>
        <end position="401"/>
    </location>
</feature>
<dbReference type="Pfam" id="PF00195">
    <property type="entry name" value="Chal_sti_synt_N"/>
    <property type="match status" value="1"/>
</dbReference>